<dbReference type="STRING" id="307507.A0A2V0NVY5"/>
<evidence type="ECO:0000256" key="1">
    <source>
        <dbReference type="ARBA" id="ARBA00004245"/>
    </source>
</evidence>
<dbReference type="InterPro" id="IPR024395">
    <property type="entry name" value="CLASP_N_dom"/>
</dbReference>
<dbReference type="Pfam" id="PF21041">
    <property type="entry name" value="XMAP215_CLASP_TOG"/>
    <property type="match status" value="1"/>
</dbReference>
<dbReference type="InterPro" id="IPR016024">
    <property type="entry name" value="ARM-type_fold"/>
</dbReference>
<dbReference type="GO" id="GO:0000226">
    <property type="term" value="P:microtubule cytoskeleton organization"/>
    <property type="evidence" value="ECO:0007669"/>
    <property type="project" value="TreeGrafter"/>
</dbReference>
<keyword evidence="3" id="KW-0677">Repeat</keyword>
<dbReference type="InterPro" id="IPR021133">
    <property type="entry name" value="HEAT_type_2"/>
</dbReference>
<feature type="domain" description="TOG" evidence="7">
    <location>
        <begin position="2"/>
        <end position="230"/>
    </location>
</feature>
<feature type="compositionally biased region" description="Low complexity" evidence="6">
    <location>
        <begin position="1318"/>
        <end position="1350"/>
    </location>
</feature>
<feature type="repeat" description="HEAT" evidence="5">
    <location>
        <begin position="166"/>
        <end position="203"/>
    </location>
</feature>
<dbReference type="FunCoup" id="A0A2V0NVY5">
    <property type="interactions" value="1556"/>
</dbReference>
<dbReference type="PANTHER" id="PTHR21567">
    <property type="entry name" value="CLASP"/>
    <property type="match status" value="1"/>
</dbReference>
<dbReference type="GO" id="GO:1902903">
    <property type="term" value="P:regulation of supramolecular fiber organization"/>
    <property type="evidence" value="ECO:0007669"/>
    <property type="project" value="UniProtKB-ARBA"/>
</dbReference>
<keyword evidence="2" id="KW-0963">Cytoplasm</keyword>
<feature type="region of interest" description="Disordered" evidence="6">
    <location>
        <begin position="1318"/>
        <end position="1379"/>
    </location>
</feature>
<dbReference type="GO" id="GO:0000278">
    <property type="term" value="P:mitotic cell cycle"/>
    <property type="evidence" value="ECO:0007669"/>
    <property type="project" value="UniProtKB-ARBA"/>
</dbReference>
<evidence type="ECO:0000313" key="8">
    <source>
        <dbReference type="EMBL" id="GBF91808.1"/>
    </source>
</evidence>
<organism evidence="8 9">
    <name type="scientific">Raphidocelis subcapitata</name>
    <dbReference type="NCBI Taxonomy" id="307507"/>
    <lineage>
        <taxon>Eukaryota</taxon>
        <taxon>Viridiplantae</taxon>
        <taxon>Chlorophyta</taxon>
        <taxon>core chlorophytes</taxon>
        <taxon>Chlorophyceae</taxon>
        <taxon>CS clade</taxon>
        <taxon>Sphaeropleales</taxon>
        <taxon>Selenastraceae</taxon>
        <taxon>Raphidocelis</taxon>
    </lineage>
</organism>
<name>A0A2V0NVY5_9CHLO</name>
<feature type="domain" description="TOG" evidence="7">
    <location>
        <begin position="996"/>
        <end position="1237"/>
    </location>
</feature>
<evidence type="ECO:0000256" key="5">
    <source>
        <dbReference type="PROSITE-ProRule" id="PRU00103"/>
    </source>
</evidence>
<evidence type="ECO:0000313" key="9">
    <source>
        <dbReference type="Proteomes" id="UP000247498"/>
    </source>
</evidence>
<feature type="compositionally biased region" description="Low complexity" evidence="6">
    <location>
        <begin position="1248"/>
        <end position="1282"/>
    </location>
</feature>
<dbReference type="PROSITE" id="PS50077">
    <property type="entry name" value="HEAT_REPEAT"/>
    <property type="match status" value="1"/>
</dbReference>
<feature type="compositionally biased region" description="Low complexity" evidence="6">
    <location>
        <begin position="748"/>
        <end position="761"/>
    </location>
</feature>
<feature type="compositionally biased region" description="Low complexity" evidence="6">
    <location>
        <begin position="358"/>
        <end position="432"/>
    </location>
</feature>
<dbReference type="PANTHER" id="PTHR21567:SF9">
    <property type="entry name" value="CLIP-ASSOCIATING PROTEIN"/>
    <property type="match status" value="1"/>
</dbReference>
<dbReference type="Proteomes" id="UP000247498">
    <property type="component" value="Unassembled WGS sequence"/>
</dbReference>
<dbReference type="InterPro" id="IPR034085">
    <property type="entry name" value="TOG"/>
</dbReference>
<evidence type="ECO:0000256" key="2">
    <source>
        <dbReference type="ARBA" id="ARBA00022490"/>
    </source>
</evidence>
<accession>A0A2V0NVY5</accession>
<feature type="compositionally biased region" description="Gly residues" evidence="6">
    <location>
        <begin position="724"/>
        <end position="734"/>
    </location>
</feature>
<feature type="compositionally biased region" description="Low complexity" evidence="6">
    <location>
        <begin position="794"/>
        <end position="829"/>
    </location>
</feature>
<sequence>MDAWASSIAALREDNMQRLHALDQLQELASAHGASREQLLALLDESEQLLAESNYKVALKTLQVWEAAVRRAAAESRPLYAKLLPSVVERLGDGHQDVRQAACNLMLEALQCHVLRPELTLAKLSRFWEHKSWKVRHGLLQFVAEAVCTLGEEALAARDPDHTRELIGHVVGLVEDPESAVRDAAAECLEEVYRVVGEPLVDAVAARGLRPARLAEIYGRLGLPAGRPGADGAAGDAAAEAGVEAEQGEGPGAAGAELAGAGEGAAAAGEAAAEADAEPAAGEGAGAADAAAAAAEAEAAVAEAQAEAAAAEPLADAAAAEAEAAAAAAAAAAATPEAVVQTLRAPKAGRAKPRVDVAAASPAAGPAPAASPAKTPAKSPAGKSPGSAARRGGRPAAARTLSSPPSRGAARAAASASAPASPGAAGASPAVRRAASQRAAAAAAAAALPPAPAPAQQRARPAAAPAARRGGYMDGGGVSVAGALPPAPEISVASERELASHLDRVAAVFAITNATGGAEWTDRIGAMLTLEGLARGGAAAAHPEAFDDALRALRQRLAEQLLDRRSAVSRQACHLLGVLSESLGQRLDGFVAAVLPMLFKLLIITVQVVADAADVAARRLVAAHRAPKVAAAVVEALSGEKSAKLRQYCAAYLQEILEGWPHADYASTQEALEAALIRALGDNLTTTRAAARAALQAYRAAAPERAAALLAKCDPSLRAKLEGAAGGAGTGAGAGAHEKGAPKGGAAGAAAAPPRRAGGARDWARERARLVAAARSSGGGGDEVEVIVVAPPRGPPARVSSDAAADAPAVAPAAEAAAEAPAGPSSAPAPAAPAPAPAPPAADAAPPARPVAPRPRKSLASGVPLRVLGAGSVGAGGLGGLGLGGGSLLDSREPGVLAAAERTAEAPSTAAPGSRGRRTSVAPQRVPQPQLAGPTPGKALRPATSHEPSAPAGRAAAPQQAPAPAAGGGMARAASAPLPCGVADDAVAAAAAGAPAAARPAVARAAAAVMAATAASDWKERIARLDALSEALMEQSEAPGGLSPADLSEVERALPRLMAAADDGHFKISLAALAATRAVLCAAPRAAEPGLDKLMPLLFLRLHALKESVRGAAEGALAECAARFGADALLAALVRALDAMKQPTAKVSVMEFCVGNLGPGRPAGAPSHSLHLRQWVSRNLGLLLDKNPVVRRGAARVLADLNESEPAFVSACLQSAPEAEATAFERAVGPAAPPPPPGAGASGGTRPGSGCPSPAAARGGVGAASRSPSGRRGGAAAVAPRAEVSEAATAEAAASGGDEVGAVGPAVAEAGPAAVAPRAPAAPAAEGLSGPAEAVEAPAPTAADSDAPSTEAAAPRVEAGRDEAAEEEGPEPLALAGVELPPDPAAQARHLLVLIHRLRQGKGPADAEAALSELSACCAPGPGGAGDEAWASAAADAVPAALDAAAAAAAGDAAVRARAAAFELLGRLAARGWAAAAAAAPGGGGALLGALLGGCADGAPEAAAAARDALDAAVDAAPIGEALGCVRALLPRGGQAPAEGAEPDSPALAAAIRAAGRALSRAPPATAAAAAAPLLPGLVATLQRGERADARRAAVVCLAELAARCGESVAPPLEPLEAGERKLLDAYQGRRAPGAPAVV</sequence>
<evidence type="ECO:0000256" key="6">
    <source>
        <dbReference type="SAM" id="MobiDB-lite"/>
    </source>
</evidence>
<protein>
    <recommendedName>
        <fullName evidence="7">TOG domain-containing protein</fullName>
    </recommendedName>
</protein>
<dbReference type="EMBL" id="BDRX01000027">
    <property type="protein sequence ID" value="GBF91808.1"/>
    <property type="molecule type" value="Genomic_DNA"/>
</dbReference>
<feature type="region of interest" description="Disordered" evidence="6">
    <location>
        <begin position="229"/>
        <end position="284"/>
    </location>
</feature>
<comment type="subcellular location">
    <subcellularLocation>
        <location evidence="1">Cytoplasm</location>
        <location evidence="1">Cytoskeleton</location>
    </subcellularLocation>
</comment>
<feature type="region of interest" description="Disordered" evidence="6">
    <location>
        <begin position="894"/>
        <end position="974"/>
    </location>
</feature>
<dbReference type="SMART" id="SM01349">
    <property type="entry name" value="TOG"/>
    <property type="match status" value="4"/>
</dbReference>
<dbReference type="Gene3D" id="1.25.10.10">
    <property type="entry name" value="Leucine-rich Repeat Variant"/>
    <property type="match status" value="4"/>
</dbReference>
<feature type="region of interest" description="Disordered" evidence="6">
    <location>
        <begin position="449"/>
        <end position="470"/>
    </location>
</feature>
<dbReference type="InterPro" id="IPR048491">
    <property type="entry name" value="XMAP215_CLASP_TOG"/>
</dbReference>
<feature type="compositionally biased region" description="Low complexity" evidence="6">
    <location>
        <begin position="230"/>
        <end position="245"/>
    </location>
</feature>
<feature type="compositionally biased region" description="Low complexity" evidence="6">
    <location>
        <begin position="254"/>
        <end position="284"/>
    </location>
</feature>
<dbReference type="InParanoid" id="A0A2V0NVY5"/>
<keyword evidence="9" id="KW-1185">Reference proteome</keyword>
<feature type="region of interest" description="Disordered" evidence="6">
    <location>
        <begin position="794"/>
        <end position="858"/>
    </location>
</feature>
<feature type="region of interest" description="Disordered" evidence="6">
    <location>
        <begin position="1228"/>
        <end position="1282"/>
    </location>
</feature>
<feature type="domain" description="TOG" evidence="7">
    <location>
        <begin position="1376"/>
        <end position="1638"/>
    </location>
</feature>
<dbReference type="GO" id="GO:0005819">
    <property type="term" value="C:spindle"/>
    <property type="evidence" value="ECO:0007669"/>
    <property type="project" value="UniProtKB-ARBA"/>
</dbReference>
<dbReference type="Pfam" id="PF12348">
    <property type="entry name" value="CLASP_N"/>
    <property type="match status" value="1"/>
</dbReference>
<dbReference type="GO" id="GO:0031110">
    <property type="term" value="P:regulation of microtubule polymerization or depolymerization"/>
    <property type="evidence" value="ECO:0007669"/>
    <property type="project" value="UniProtKB-ARBA"/>
</dbReference>
<proteinExistence type="predicted"/>
<reference evidence="8 9" key="1">
    <citation type="journal article" date="2018" name="Sci. Rep.">
        <title>Raphidocelis subcapitata (=Pseudokirchneriella subcapitata) provides an insight into genome evolution and environmental adaptations in the Sphaeropleales.</title>
        <authorList>
            <person name="Suzuki S."/>
            <person name="Yamaguchi H."/>
            <person name="Nakajima N."/>
            <person name="Kawachi M."/>
        </authorList>
    </citation>
    <scope>NUCLEOTIDE SEQUENCE [LARGE SCALE GENOMIC DNA]</scope>
    <source>
        <strain evidence="8 9">NIES-35</strain>
    </source>
</reference>
<gene>
    <name evidence="8" type="ORF">Rsub_04913</name>
</gene>
<feature type="compositionally biased region" description="Low complexity" evidence="6">
    <location>
        <begin position="449"/>
        <end position="469"/>
    </location>
</feature>
<feature type="region of interest" description="Disordered" evidence="6">
    <location>
        <begin position="724"/>
        <end position="763"/>
    </location>
</feature>
<feature type="region of interest" description="Disordered" evidence="6">
    <location>
        <begin position="344"/>
        <end position="432"/>
    </location>
</feature>
<dbReference type="SUPFAM" id="SSF48371">
    <property type="entry name" value="ARM repeat"/>
    <property type="match status" value="2"/>
</dbReference>
<keyword evidence="4" id="KW-0206">Cytoskeleton</keyword>
<feature type="compositionally biased region" description="Low complexity" evidence="6">
    <location>
        <begin position="948"/>
        <end position="974"/>
    </location>
</feature>
<evidence type="ECO:0000259" key="7">
    <source>
        <dbReference type="SMART" id="SM01349"/>
    </source>
</evidence>
<dbReference type="GO" id="GO:0005881">
    <property type="term" value="C:cytoplasmic microtubule"/>
    <property type="evidence" value="ECO:0007669"/>
    <property type="project" value="TreeGrafter"/>
</dbReference>
<feature type="compositionally biased region" description="Pro residues" evidence="6">
    <location>
        <begin position="830"/>
        <end position="840"/>
    </location>
</feature>
<comment type="caution">
    <text evidence="8">The sequence shown here is derived from an EMBL/GenBank/DDBJ whole genome shotgun (WGS) entry which is preliminary data.</text>
</comment>
<dbReference type="InterPro" id="IPR011989">
    <property type="entry name" value="ARM-like"/>
</dbReference>
<dbReference type="GO" id="GO:0008017">
    <property type="term" value="F:microtubule binding"/>
    <property type="evidence" value="ECO:0007669"/>
    <property type="project" value="TreeGrafter"/>
</dbReference>
<evidence type="ECO:0000256" key="3">
    <source>
        <dbReference type="ARBA" id="ARBA00022737"/>
    </source>
</evidence>
<dbReference type="OrthoDB" id="46159at2759"/>
<feature type="domain" description="TOG" evidence="7">
    <location>
        <begin position="500"/>
        <end position="734"/>
    </location>
</feature>
<evidence type="ECO:0000256" key="4">
    <source>
        <dbReference type="ARBA" id="ARBA00023212"/>
    </source>
</evidence>